<dbReference type="GO" id="GO:0051539">
    <property type="term" value="F:4 iron, 4 sulfur cluster binding"/>
    <property type="evidence" value="ECO:0007669"/>
    <property type="project" value="UniProtKB-KW"/>
</dbReference>
<keyword evidence="2" id="KW-1133">Transmembrane helix</keyword>
<keyword evidence="5" id="KW-1185">Reference proteome</keyword>
<organism evidence="4 5">
    <name type="scientific">Labeo rohita</name>
    <name type="common">Indian major carp</name>
    <name type="synonym">Cyprinus rohita</name>
    <dbReference type="NCBI Taxonomy" id="84645"/>
    <lineage>
        <taxon>Eukaryota</taxon>
        <taxon>Metazoa</taxon>
        <taxon>Chordata</taxon>
        <taxon>Craniata</taxon>
        <taxon>Vertebrata</taxon>
        <taxon>Euteleostomi</taxon>
        <taxon>Actinopterygii</taxon>
        <taxon>Neopterygii</taxon>
        <taxon>Teleostei</taxon>
        <taxon>Ostariophysi</taxon>
        <taxon>Cypriniformes</taxon>
        <taxon>Cyprinidae</taxon>
        <taxon>Labeoninae</taxon>
        <taxon>Labeonini</taxon>
        <taxon>Labeo</taxon>
    </lineage>
</organism>
<reference evidence="4 5" key="1">
    <citation type="submission" date="2018-03" db="EMBL/GenBank/DDBJ databases">
        <title>Draft genome sequence of Rohu Carp (Labeo rohita).</title>
        <authorList>
            <person name="Das P."/>
            <person name="Kushwaha B."/>
            <person name="Joshi C.G."/>
            <person name="Kumar D."/>
            <person name="Nagpure N.S."/>
            <person name="Sahoo L."/>
            <person name="Das S.P."/>
            <person name="Bit A."/>
            <person name="Patnaik S."/>
            <person name="Meher P.K."/>
            <person name="Jayasankar P."/>
            <person name="Koringa P.G."/>
            <person name="Patel N.V."/>
            <person name="Hinsu A.T."/>
            <person name="Kumar R."/>
            <person name="Pandey M."/>
            <person name="Agarwal S."/>
            <person name="Srivastava S."/>
            <person name="Singh M."/>
            <person name="Iquebal M.A."/>
            <person name="Jaiswal S."/>
            <person name="Angadi U.B."/>
            <person name="Kumar N."/>
            <person name="Raza M."/>
            <person name="Shah T.M."/>
            <person name="Rai A."/>
            <person name="Jena J.K."/>
        </authorList>
    </citation>
    <scope>NUCLEOTIDE SEQUENCE [LARGE SCALE GENOMIC DNA]</scope>
    <source>
        <strain evidence="4">DASCIFA01</strain>
        <tissue evidence="4">Testis</tissue>
    </source>
</reference>
<evidence type="ECO:0000256" key="1">
    <source>
        <dbReference type="ARBA" id="ARBA00022679"/>
    </source>
</evidence>
<keyword evidence="2" id="KW-0812">Transmembrane</keyword>
<dbReference type="STRING" id="84645.A0A498LRA0"/>
<dbReference type="EMBL" id="QBIY01013288">
    <property type="protein sequence ID" value="RXN09264.1"/>
    <property type="molecule type" value="Genomic_DNA"/>
</dbReference>
<feature type="domain" description="MTTase N-terminal" evidence="3">
    <location>
        <begin position="59"/>
        <end position="100"/>
    </location>
</feature>
<dbReference type="PANTHER" id="PTHR11918">
    <property type="entry name" value="RADICAL SAM PROTEINS"/>
    <property type="match status" value="1"/>
</dbReference>
<dbReference type="Proteomes" id="UP000290572">
    <property type="component" value="Unassembled WGS sequence"/>
</dbReference>
<proteinExistence type="predicted"/>
<sequence length="231" mass="25097">MPSACDSLVDDIEDMVTSHDPTPHERQFSRRNIVPRPRKHKLQPAGEELQTDSVIPGTQKVWVRTWGCSHNSSDGEYMAGQLAASGYKITVMFSSNESDISFHGLLSILKPINSDPLNHVSVLPLCEEEGNLDCMLPGKLLGLGVVISLGLILNFLVSLGKGMKHVLSRYGHRRSQTGPPPVTDEPISHLLVILSPIGKEIPSTLSKPQFCAVGKLDVGERAENGAVYRGA</sequence>
<dbReference type="InterPro" id="IPR038135">
    <property type="entry name" value="Methylthiotransferase_N_sf"/>
</dbReference>
<dbReference type="GO" id="GO:0046872">
    <property type="term" value="F:metal ion binding"/>
    <property type="evidence" value="ECO:0007669"/>
    <property type="project" value="UniProtKB-KW"/>
</dbReference>
<dbReference type="GO" id="GO:0035598">
    <property type="term" value="F:tRNA (N(6)-L-threonylcarbamoyladenosine(37)-C(2))-methylthiotransferase activity"/>
    <property type="evidence" value="ECO:0007669"/>
    <property type="project" value="TreeGrafter"/>
</dbReference>
<feature type="transmembrane region" description="Helical" evidence="2">
    <location>
        <begin position="140"/>
        <end position="159"/>
    </location>
</feature>
<comment type="caution">
    <text evidence="4">The sequence shown here is derived from an EMBL/GenBank/DDBJ whole genome shotgun (WGS) entry which is preliminary data.</text>
</comment>
<accession>A0A498LRA0</accession>
<evidence type="ECO:0000313" key="4">
    <source>
        <dbReference type="EMBL" id="RXN09264.1"/>
    </source>
</evidence>
<name>A0A498LRA0_LABRO</name>
<dbReference type="InterPro" id="IPR013848">
    <property type="entry name" value="Methylthiotransferase_N"/>
</dbReference>
<evidence type="ECO:0000256" key="2">
    <source>
        <dbReference type="SAM" id="Phobius"/>
    </source>
</evidence>
<gene>
    <name evidence="4" type="ORF">ROHU_031501</name>
</gene>
<evidence type="ECO:0000259" key="3">
    <source>
        <dbReference type="PROSITE" id="PS51449"/>
    </source>
</evidence>
<keyword evidence="2" id="KW-0472">Membrane</keyword>
<dbReference type="GO" id="GO:0005783">
    <property type="term" value="C:endoplasmic reticulum"/>
    <property type="evidence" value="ECO:0007669"/>
    <property type="project" value="TreeGrafter"/>
</dbReference>
<dbReference type="Gene3D" id="3.40.50.12160">
    <property type="entry name" value="Methylthiotransferase, N-terminal domain"/>
    <property type="match status" value="1"/>
</dbReference>
<keyword evidence="1 4" id="KW-0808">Transferase</keyword>
<protein>
    <submittedName>
        <fullName evidence="4">Threonylcarbamoyladenosine tRNA methylthiotransferase</fullName>
    </submittedName>
</protein>
<dbReference type="PANTHER" id="PTHR11918:SF45">
    <property type="entry name" value="THREONYLCARBAMOYLADENOSINE TRNA METHYLTHIOTRANSFERASE"/>
    <property type="match status" value="1"/>
</dbReference>
<evidence type="ECO:0000313" key="5">
    <source>
        <dbReference type="Proteomes" id="UP000290572"/>
    </source>
</evidence>
<dbReference type="AlphaFoldDB" id="A0A498LRA0"/>
<dbReference type="PROSITE" id="PS51449">
    <property type="entry name" value="MTTASE_N"/>
    <property type="match status" value="1"/>
</dbReference>